<dbReference type="PROSITE" id="PS51123">
    <property type="entry name" value="OMPA_2"/>
    <property type="match status" value="1"/>
</dbReference>
<dbReference type="SUPFAM" id="SSF103088">
    <property type="entry name" value="OmpA-like"/>
    <property type="match status" value="1"/>
</dbReference>
<evidence type="ECO:0000313" key="4">
    <source>
        <dbReference type="Proteomes" id="UP000295212"/>
    </source>
</evidence>
<evidence type="ECO:0000259" key="2">
    <source>
        <dbReference type="PROSITE" id="PS51123"/>
    </source>
</evidence>
<accession>A0A4R6ZTL4</accession>
<reference evidence="3 4" key="1">
    <citation type="submission" date="2019-03" db="EMBL/GenBank/DDBJ databases">
        <title>Genomic Encyclopedia of Type Strains, Phase III (KMG-III): the genomes of soil and plant-associated and newly described type strains.</title>
        <authorList>
            <person name="Whitman W."/>
        </authorList>
    </citation>
    <scope>NUCLEOTIDE SEQUENCE [LARGE SCALE GENOMIC DNA]</scope>
    <source>
        <strain evidence="3 4">CECT 5797</strain>
    </source>
</reference>
<sequence length="72" mass="7770">MESARSAGTLLAPAPVSKLRDDIAVLRHLQELGVPAARLRAIDYADTRPLGDNATPEGRAANLRVALMLHER</sequence>
<dbReference type="AlphaFoldDB" id="A0A4R6ZTL4"/>
<keyword evidence="1" id="KW-0472">Membrane</keyword>
<dbReference type="InterPro" id="IPR006665">
    <property type="entry name" value="OmpA-like"/>
</dbReference>
<proteinExistence type="predicted"/>
<comment type="caution">
    <text evidence="3">The sequence shown here is derived from an EMBL/GenBank/DDBJ whole genome shotgun (WGS) entry which is preliminary data.</text>
</comment>
<evidence type="ECO:0000313" key="3">
    <source>
        <dbReference type="EMBL" id="TDR56127.1"/>
    </source>
</evidence>
<dbReference type="InterPro" id="IPR036737">
    <property type="entry name" value="OmpA-like_sf"/>
</dbReference>
<protein>
    <recommendedName>
        <fullName evidence="2">OmpA-like domain-containing protein</fullName>
    </recommendedName>
</protein>
<gene>
    <name evidence="3" type="ORF">DFP85_10442</name>
</gene>
<dbReference type="Proteomes" id="UP000295212">
    <property type="component" value="Unassembled WGS sequence"/>
</dbReference>
<dbReference type="EMBL" id="SNZJ01000004">
    <property type="protein sequence ID" value="TDR56127.1"/>
    <property type="molecule type" value="Genomic_DNA"/>
</dbReference>
<organism evidence="3 4">
    <name type="scientific">Halomonas ventosae</name>
    <dbReference type="NCBI Taxonomy" id="229007"/>
    <lineage>
        <taxon>Bacteria</taxon>
        <taxon>Pseudomonadati</taxon>
        <taxon>Pseudomonadota</taxon>
        <taxon>Gammaproteobacteria</taxon>
        <taxon>Oceanospirillales</taxon>
        <taxon>Halomonadaceae</taxon>
        <taxon>Halomonas</taxon>
    </lineage>
</organism>
<name>A0A4R6ZTL4_9GAMM</name>
<dbReference type="GO" id="GO:0016020">
    <property type="term" value="C:membrane"/>
    <property type="evidence" value="ECO:0007669"/>
    <property type="project" value="UniProtKB-UniRule"/>
</dbReference>
<feature type="domain" description="OmpA-like" evidence="2">
    <location>
        <begin position="1"/>
        <end position="72"/>
    </location>
</feature>
<evidence type="ECO:0000256" key="1">
    <source>
        <dbReference type="PROSITE-ProRule" id="PRU00473"/>
    </source>
</evidence>
<dbReference type="Gene3D" id="3.30.1330.60">
    <property type="entry name" value="OmpA-like domain"/>
    <property type="match status" value="1"/>
</dbReference>